<dbReference type="RefSeq" id="WP_015439794.1">
    <property type="nucleotide sequence ID" value="NC_020520.1"/>
</dbReference>
<gene>
    <name evidence="1" type="ORF">YM304_02320</name>
</gene>
<name>A0A6C7E926_ILUCY</name>
<reference evidence="1 2" key="1">
    <citation type="journal article" date="2013" name="Int. J. Syst. Evol. Microbiol.">
        <title>Ilumatobacter nonamiense sp. nov. and Ilumatobacter coccineum sp. nov., isolated from seashore sand.</title>
        <authorList>
            <person name="Matsumoto A."/>
            <person name="Kasai H."/>
            <person name="Matsuo Y."/>
            <person name="Shizuri Y."/>
            <person name="Ichikawa N."/>
            <person name="Fujita N."/>
            <person name="Omura S."/>
            <person name="Takahashi Y."/>
        </authorList>
    </citation>
    <scope>NUCLEOTIDE SEQUENCE [LARGE SCALE GENOMIC DNA]</scope>
    <source>
        <strain evidence="2">NBRC 103263 / KCTC 29153 / YM16-304</strain>
    </source>
</reference>
<sequence>MTAVISRAVVVGGHDGRAEIEVEITYDNGGTATISLDEEACTASLDRAGICSIDELVGQPWSVVLPALGHDTNTPSTPDRHQGVSS</sequence>
<protein>
    <submittedName>
        <fullName evidence="1">Uncharacterized protein</fullName>
    </submittedName>
</protein>
<keyword evidence="2" id="KW-1185">Reference proteome</keyword>
<accession>A0A6C7E926</accession>
<proteinExistence type="predicted"/>
<dbReference type="OrthoDB" id="7619860at2"/>
<dbReference type="EMBL" id="AP012057">
    <property type="protein sequence ID" value="BAN00546.1"/>
    <property type="molecule type" value="Genomic_DNA"/>
</dbReference>
<dbReference type="Proteomes" id="UP000011863">
    <property type="component" value="Chromosome"/>
</dbReference>
<dbReference type="AlphaFoldDB" id="A0A6C7E926"/>
<evidence type="ECO:0000313" key="1">
    <source>
        <dbReference type="EMBL" id="BAN00546.1"/>
    </source>
</evidence>
<dbReference type="KEGG" id="aym:YM304_02320"/>
<evidence type="ECO:0000313" key="2">
    <source>
        <dbReference type="Proteomes" id="UP000011863"/>
    </source>
</evidence>
<organism evidence="1 2">
    <name type="scientific">Ilumatobacter coccineus (strain NBRC 103263 / KCTC 29153 / YM16-304)</name>
    <dbReference type="NCBI Taxonomy" id="1313172"/>
    <lineage>
        <taxon>Bacteria</taxon>
        <taxon>Bacillati</taxon>
        <taxon>Actinomycetota</taxon>
        <taxon>Acidimicrobiia</taxon>
        <taxon>Acidimicrobiales</taxon>
        <taxon>Ilumatobacteraceae</taxon>
        <taxon>Ilumatobacter</taxon>
    </lineage>
</organism>